<evidence type="ECO:0000313" key="3">
    <source>
        <dbReference type="EMBL" id="KRO25797.1"/>
    </source>
</evidence>
<keyword evidence="2" id="KW-0472">Membrane</keyword>
<name>A0A0R2NJ55_9LACO</name>
<comment type="caution">
    <text evidence="3">The sequence shown here is derived from an EMBL/GenBank/DDBJ whole genome shotgun (WGS) entry which is preliminary data.</text>
</comment>
<keyword evidence="2" id="KW-1133">Transmembrane helix</keyword>
<feature type="transmembrane region" description="Helical" evidence="2">
    <location>
        <begin position="71"/>
        <end position="88"/>
    </location>
</feature>
<evidence type="ECO:0000256" key="1">
    <source>
        <dbReference type="SAM" id="MobiDB-lite"/>
    </source>
</evidence>
<sequence length="188" mass="21143">MSFYNLNFFRNLMAAITCCMFIINIWTFPATISGFALTTSLFVPSILISLAAKDGTLSREDSKKLGKDIQIITIIFVIILLVGLGLPSRGMNYLSGWLSIIIKLVITVFALWITFLLFYFVAREDTASSKRVENFAEKKDNEALEKMKADRVAGNIANKDDKKKQFGKLASEALSKKRNRSNKPKGRM</sequence>
<feature type="region of interest" description="Disordered" evidence="1">
    <location>
        <begin position="161"/>
        <end position="188"/>
    </location>
</feature>
<protein>
    <submittedName>
        <fullName evidence="3">Uncharacterized protein</fullName>
    </submittedName>
</protein>
<evidence type="ECO:0000256" key="2">
    <source>
        <dbReference type="SAM" id="Phobius"/>
    </source>
</evidence>
<gene>
    <name evidence="3" type="ORF">IV88_GL001560</name>
</gene>
<dbReference type="PATRIC" id="fig|480391.4.peg.1586"/>
<feature type="transmembrane region" description="Helical" evidence="2">
    <location>
        <begin position="7"/>
        <end position="26"/>
    </location>
</feature>
<evidence type="ECO:0000313" key="4">
    <source>
        <dbReference type="Proteomes" id="UP000051249"/>
    </source>
</evidence>
<reference evidence="3 4" key="1">
    <citation type="journal article" date="2015" name="Genome Announc.">
        <title>Expanding the biotechnology potential of lactobacilli through comparative genomics of 213 strains and associated genera.</title>
        <authorList>
            <person name="Sun Z."/>
            <person name="Harris H.M."/>
            <person name="McCann A."/>
            <person name="Guo C."/>
            <person name="Argimon S."/>
            <person name="Zhang W."/>
            <person name="Yang X."/>
            <person name="Jeffery I.B."/>
            <person name="Cooney J.C."/>
            <person name="Kagawa T.F."/>
            <person name="Liu W."/>
            <person name="Song Y."/>
            <person name="Salvetti E."/>
            <person name="Wrobel A."/>
            <person name="Rasinkangas P."/>
            <person name="Parkhill J."/>
            <person name="Rea M.C."/>
            <person name="O'Sullivan O."/>
            <person name="Ritari J."/>
            <person name="Douillard F.P."/>
            <person name="Paul Ross R."/>
            <person name="Yang R."/>
            <person name="Briner A.E."/>
            <person name="Felis G.E."/>
            <person name="de Vos W.M."/>
            <person name="Barrangou R."/>
            <person name="Klaenhammer T.R."/>
            <person name="Caufield P.W."/>
            <person name="Cui Y."/>
            <person name="Zhang H."/>
            <person name="O'Toole P.W."/>
        </authorList>
    </citation>
    <scope>NUCLEOTIDE SEQUENCE [LARGE SCALE GENOMIC DNA]</scope>
    <source>
        <strain evidence="3 4">DSM 23026</strain>
    </source>
</reference>
<dbReference type="Proteomes" id="UP000051249">
    <property type="component" value="Unassembled WGS sequence"/>
</dbReference>
<dbReference type="AlphaFoldDB" id="A0A0R2NJ55"/>
<feature type="compositionally biased region" description="Basic residues" evidence="1">
    <location>
        <begin position="176"/>
        <end position="188"/>
    </location>
</feature>
<feature type="transmembrane region" description="Helical" evidence="2">
    <location>
        <begin position="100"/>
        <end position="121"/>
    </location>
</feature>
<proteinExistence type="predicted"/>
<keyword evidence="4" id="KW-1185">Reference proteome</keyword>
<feature type="transmembrane region" description="Helical" evidence="2">
    <location>
        <begin position="32"/>
        <end position="51"/>
    </location>
</feature>
<organism evidence="3 4">
    <name type="scientific">Pediococcus argentinicus</name>
    <dbReference type="NCBI Taxonomy" id="480391"/>
    <lineage>
        <taxon>Bacteria</taxon>
        <taxon>Bacillati</taxon>
        <taxon>Bacillota</taxon>
        <taxon>Bacilli</taxon>
        <taxon>Lactobacillales</taxon>
        <taxon>Lactobacillaceae</taxon>
        <taxon>Pediococcus</taxon>
    </lineage>
</organism>
<keyword evidence="2" id="KW-0812">Transmembrane</keyword>
<dbReference type="EMBL" id="JQCQ01000006">
    <property type="protein sequence ID" value="KRO25797.1"/>
    <property type="molecule type" value="Genomic_DNA"/>
</dbReference>
<accession>A0A0R2NJ55</accession>